<reference evidence="1 2" key="2">
    <citation type="journal article" date="2019" name="G3 (Bethesda)">
        <title>Hybrid Assembly of the Genome of the Entomopathogenic Nematode Steinernema carpocapsae Identifies the X-Chromosome.</title>
        <authorList>
            <person name="Serra L."/>
            <person name="Macchietto M."/>
            <person name="Macias-Munoz A."/>
            <person name="McGill C.J."/>
            <person name="Rodriguez I.M."/>
            <person name="Rodriguez B."/>
            <person name="Murad R."/>
            <person name="Mortazavi A."/>
        </authorList>
    </citation>
    <scope>NUCLEOTIDE SEQUENCE [LARGE SCALE GENOMIC DNA]</scope>
    <source>
        <strain evidence="1 2">ALL</strain>
    </source>
</reference>
<comment type="caution">
    <text evidence="1">The sequence shown here is derived from an EMBL/GenBank/DDBJ whole genome shotgun (WGS) entry which is preliminary data.</text>
</comment>
<evidence type="ECO:0000313" key="1">
    <source>
        <dbReference type="EMBL" id="TKR72248.1"/>
    </source>
</evidence>
<dbReference type="EMBL" id="AZBU02000006">
    <property type="protein sequence ID" value="TKR72248.1"/>
    <property type="molecule type" value="Genomic_DNA"/>
</dbReference>
<proteinExistence type="predicted"/>
<dbReference type="AlphaFoldDB" id="A0A4U5MRL4"/>
<keyword evidence="2" id="KW-1185">Reference proteome</keyword>
<organism evidence="1 2">
    <name type="scientific">Steinernema carpocapsae</name>
    <name type="common">Entomopathogenic nematode</name>
    <dbReference type="NCBI Taxonomy" id="34508"/>
    <lineage>
        <taxon>Eukaryota</taxon>
        <taxon>Metazoa</taxon>
        <taxon>Ecdysozoa</taxon>
        <taxon>Nematoda</taxon>
        <taxon>Chromadorea</taxon>
        <taxon>Rhabditida</taxon>
        <taxon>Tylenchina</taxon>
        <taxon>Panagrolaimomorpha</taxon>
        <taxon>Strongyloidoidea</taxon>
        <taxon>Steinernematidae</taxon>
        <taxon>Steinernema</taxon>
    </lineage>
</organism>
<accession>A0A4U5MRL4</accession>
<name>A0A4U5MRL4_STECR</name>
<protein>
    <submittedName>
        <fullName evidence="1">Uncharacterized protein</fullName>
    </submittedName>
</protein>
<evidence type="ECO:0000313" key="2">
    <source>
        <dbReference type="Proteomes" id="UP000298663"/>
    </source>
</evidence>
<reference evidence="1 2" key="1">
    <citation type="journal article" date="2015" name="Genome Biol.">
        <title>Comparative genomics of Steinernema reveals deeply conserved gene regulatory networks.</title>
        <authorList>
            <person name="Dillman A.R."/>
            <person name="Macchietto M."/>
            <person name="Porter C.F."/>
            <person name="Rogers A."/>
            <person name="Williams B."/>
            <person name="Antoshechkin I."/>
            <person name="Lee M.M."/>
            <person name="Goodwin Z."/>
            <person name="Lu X."/>
            <person name="Lewis E.E."/>
            <person name="Goodrich-Blair H."/>
            <person name="Stock S.P."/>
            <person name="Adams B.J."/>
            <person name="Sternberg P.W."/>
            <person name="Mortazavi A."/>
        </authorList>
    </citation>
    <scope>NUCLEOTIDE SEQUENCE [LARGE SCALE GENOMIC DNA]</scope>
    <source>
        <strain evidence="1 2">ALL</strain>
    </source>
</reference>
<sequence length="140" mass="16181">MTSTSKWVPIFVTPDTGRQTKPLSFVVFERFRVYCDQQLHGKNLISETHLAIISLHVLWAQHFNIRYRVSSVDECKGRSGRISWLRKACTERCFGIFGKLYRTDHKCSRHPTAMTLKTMNCVILAFTGMLTELITLKIDV</sequence>
<dbReference type="Proteomes" id="UP000298663">
    <property type="component" value="Unassembled WGS sequence"/>
</dbReference>
<gene>
    <name evidence="1" type="ORF">L596_019724</name>
</gene>